<feature type="region of interest" description="Disordered" evidence="5">
    <location>
        <begin position="29"/>
        <end position="52"/>
    </location>
</feature>
<dbReference type="AlphaFoldDB" id="A0A9X2PYB0"/>
<dbReference type="Proteomes" id="UP001155027">
    <property type="component" value="Unassembled WGS sequence"/>
</dbReference>
<dbReference type="PROSITE" id="PS51257">
    <property type="entry name" value="PROKAR_LIPOPROTEIN"/>
    <property type="match status" value="1"/>
</dbReference>
<name>A0A9X2PYB0_9BACT</name>
<dbReference type="SUPFAM" id="SSF141488">
    <property type="entry name" value="YdhA-like"/>
    <property type="match status" value="1"/>
</dbReference>
<dbReference type="Pfam" id="PF09864">
    <property type="entry name" value="MliC"/>
    <property type="match status" value="1"/>
</dbReference>
<dbReference type="InterPro" id="IPR036328">
    <property type="entry name" value="MliC_sf"/>
</dbReference>
<organism evidence="7 8">
    <name type="scientific">Salinibacter ruber</name>
    <dbReference type="NCBI Taxonomy" id="146919"/>
    <lineage>
        <taxon>Bacteria</taxon>
        <taxon>Pseudomonadati</taxon>
        <taxon>Rhodothermota</taxon>
        <taxon>Rhodothermia</taxon>
        <taxon>Rhodothermales</taxon>
        <taxon>Salinibacteraceae</taxon>
        <taxon>Salinibacter</taxon>
    </lineage>
</organism>
<evidence type="ECO:0000256" key="2">
    <source>
        <dbReference type="ARBA" id="ARBA00023136"/>
    </source>
</evidence>
<sequence>MNGRQTGLRYIVGGVLLGAAVLLGGGCGGDPQEGRDAPETAPTTEEESPARRRAVQCRGPEGDVVTFRALVRPDSLALRVPAAFGGDTRHLVAAQAASGAKYEGGAATVWSKGGTATVEIDGQRFENCTIAPQTEPQDEHPPNLQFRAVGQEPGWIVEVTDDSLRFAWAYGQREVTAAQFVTDTDDERVLYSASTDRGPLRVVARPQYCTDPMNGRLFSHTVTVTLAGDVHTGCGHPTR</sequence>
<feature type="domain" description="C-type lysozyme inhibitor" evidence="6">
    <location>
        <begin position="82"/>
        <end position="123"/>
    </location>
</feature>
<dbReference type="RefSeq" id="WP_259055325.1">
    <property type="nucleotide sequence ID" value="NZ_JANTZG010000010.1"/>
</dbReference>
<accession>A0A9X2PYB0</accession>
<keyword evidence="2" id="KW-0472">Membrane</keyword>
<evidence type="ECO:0000313" key="8">
    <source>
        <dbReference type="Proteomes" id="UP001155027"/>
    </source>
</evidence>
<reference evidence="7" key="1">
    <citation type="submission" date="2022-08" db="EMBL/GenBank/DDBJ databases">
        <title>Genomic Encyclopedia of Type Strains, Phase V (KMG-V): Genome sequencing to study the core and pangenomes of soil and plant-associated prokaryotes.</title>
        <authorList>
            <person name="Whitman W."/>
        </authorList>
    </citation>
    <scope>NUCLEOTIDE SEQUENCE</scope>
    <source>
        <strain evidence="7">0</strain>
    </source>
</reference>
<comment type="caution">
    <text evidence="7">The sequence shown here is derived from an EMBL/GenBank/DDBJ whole genome shotgun (WGS) entry which is preliminary data.</text>
</comment>
<dbReference type="Gene3D" id="2.40.128.200">
    <property type="match status" value="1"/>
</dbReference>
<evidence type="ECO:0000256" key="5">
    <source>
        <dbReference type="SAM" id="MobiDB-lite"/>
    </source>
</evidence>
<gene>
    <name evidence="7" type="ORF">GGP71_001641</name>
</gene>
<keyword evidence="1" id="KW-0732">Signal</keyword>
<evidence type="ECO:0000259" key="6">
    <source>
        <dbReference type="Pfam" id="PF09864"/>
    </source>
</evidence>
<evidence type="ECO:0000256" key="1">
    <source>
        <dbReference type="ARBA" id="ARBA00022729"/>
    </source>
</evidence>
<evidence type="ECO:0000313" key="7">
    <source>
        <dbReference type="EMBL" id="MCS3677718.1"/>
    </source>
</evidence>
<evidence type="ECO:0000256" key="4">
    <source>
        <dbReference type="ARBA" id="ARBA00023288"/>
    </source>
</evidence>
<keyword evidence="3" id="KW-0564">Palmitate</keyword>
<keyword evidence="4" id="KW-0449">Lipoprotein</keyword>
<dbReference type="EMBL" id="JANUAU010000004">
    <property type="protein sequence ID" value="MCS3677718.1"/>
    <property type="molecule type" value="Genomic_DNA"/>
</dbReference>
<evidence type="ECO:0000256" key="3">
    <source>
        <dbReference type="ARBA" id="ARBA00023139"/>
    </source>
</evidence>
<dbReference type="InterPro" id="IPR018660">
    <property type="entry name" value="MliC"/>
</dbReference>
<protein>
    <submittedName>
        <fullName evidence="7">Membrane protein</fullName>
    </submittedName>
</protein>
<proteinExistence type="predicted"/>